<organism evidence="6 7">
    <name type="scientific">Sphingomonas sediminicola</name>
    <dbReference type="NCBI Taxonomy" id="386874"/>
    <lineage>
        <taxon>Bacteria</taxon>
        <taxon>Pseudomonadati</taxon>
        <taxon>Pseudomonadota</taxon>
        <taxon>Alphaproteobacteria</taxon>
        <taxon>Sphingomonadales</taxon>
        <taxon>Sphingomonadaceae</taxon>
        <taxon>Sphingomonas</taxon>
    </lineage>
</organism>
<feature type="transmembrane region" description="Helical" evidence="5">
    <location>
        <begin position="111"/>
        <end position="133"/>
    </location>
</feature>
<dbReference type="InterPro" id="IPR050598">
    <property type="entry name" value="AminoAcid_Transporter"/>
</dbReference>
<evidence type="ECO:0000256" key="4">
    <source>
        <dbReference type="ARBA" id="ARBA00023136"/>
    </source>
</evidence>
<comment type="subcellular location">
    <subcellularLocation>
        <location evidence="1">Membrane</location>
        <topology evidence="1">Multi-pass membrane protein</topology>
    </subcellularLocation>
</comment>
<feature type="transmembrane region" description="Helical" evidence="5">
    <location>
        <begin position="71"/>
        <end position="90"/>
    </location>
</feature>
<dbReference type="PANTHER" id="PTHR11785:SF512">
    <property type="entry name" value="SOBREMESA, ISOFORM B"/>
    <property type="match status" value="1"/>
</dbReference>
<dbReference type="PANTHER" id="PTHR11785">
    <property type="entry name" value="AMINO ACID TRANSPORTER"/>
    <property type="match status" value="1"/>
</dbReference>
<accession>A0ABX6TDP8</accession>
<evidence type="ECO:0000256" key="2">
    <source>
        <dbReference type="ARBA" id="ARBA00022692"/>
    </source>
</evidence>
<feature type="transmembrane region" description="Helical" evidence="5">
    <location>
        <begin position="204"/>
        <end position="221"/>
    </location>
</feature>
<evidence type="ECO:0000313" key="6">
    <source>
        <dbReference type="EMBL" id="QNP45753.1"/>
    </source>
</evidence>
<keyword evidence="3 5" id="KW-1133">Transmembrane helix</keyword>
<evidence type="ECO:0000256" key="1">
    <source>
        <dbReference type="ARBA" id="ARBA00004141"/>
    </source>
</evidence>
<dbReference type="Pfam" id="PF13520">
    <property type="entry name" value="AA_permease_2"/>
    <property type="match status" value="1"/>
</dbReference>
<evidence type="ECO:0000313" key="7">
    <source>
        <dbReference type="Proteomes" id="UP000516105"/>
    </source>
</evidence>
<dbReference type="EMBL" id="CP060782">
    <property type="protein sequence ID" value="QNP45753.1"/>
    <property type="molecule type" value="Genomic_DNA"/>
</dbReference>
<evidence type="ECO:0000256" key="3">
    <source>
        <dbReference type="ARBA" id="ARBA00022989"/>
    </source>
</evidence>
<dbReference type="Proteomes" id="UP000516105">
    <property type="component" value="Chromosome"/>
</dbReference>
<feature type="transmembrane region" description="Helical" evidence="5">
    <location>
        <begin position="139"/>
        <end position="162"/>
    </location>
</feature>
<gene>
    <name evidence="6" type="ORF">H9L14_14815</name>
</gene>
<name>A0ABX6TDP8_9SPHN</name>
<keyword evidence="7" id="KW-1185">Reference proteome</keyword>
<sequence>MEFGVYFSEEDKDSDRNVPRALFWGIGAMMGAYLLVNLGFLSLLSMSELSSSNLPAADAAQRIFGSEAGTIVTIFAVISLLGVANVSVMYTPRIPFAMSRDGVLPAAFATINRYGSPSWGLFAFTLPAMALVMLKSFDFLFTVTAFLGVAINGAVYAAFFVLRSTAPEIRRPYVARWYPWAPGFVVAISVALLIASLITDPEPAIWAIIAIGLSWPVYRWVTLSIRRSKRTILIDLPD</sequence>
<reference evidence="6 7" key="1">
    <citation type="submission" date="2020-08" db="EMBL/GenBank/DDBJ databases">
        <title>Genome sequence of Sphingomonas sediminicola KACC 15039T.</title>
        <authorList>
            <person name="Hyun D.-W."/>
            <person name="Bae J.-W."/>
        </authorList>
    </citation>
    <scope>NUCLEOTIDE SEQUENCE [LARGE SCALE GENOMIC DNA]</scope>
    <source>
        <strain evidence="6 7">KACC 15039</strain>
    </source>
</reference>
<feature type="transmembrane region" description="Helical" evidence="5">
    <location>
        <begin position="21"/>
        <end position="44"/>
    </location>
</feature>
<protein>
    <submittedName>
        <fullName evidence="6">Amino acid permease</fullName>
    </submittedName>
</protein>
<evidence type="ECO:0000256" key="5">
    <source>
        <dbReference type="SAM" id="Phobius"/>
    </source>
</evidence>
<dbReference type="Gene3D" id="1.20.1740.10">
    <property type="entry name" value="Amino acid/polyamine transporter I"/>
    <property type="match status" value="1"/>
</dbReference>
<feature type="transmembrane region" description="Helical" evidence="5">
    <location>
        <begin position="174"/>
        <end position="198"/>
    </location>
</feature>
<proteinExistence type="predicted"/>
<keyword evidence="4 5" id="KW-0472">Membrane</keyword>
<keyword evidence="2 5" id="KW-0812">Transmembrane</keyword>
<dbReference type="InterPro" id="IPR002293">
    <property type="entry name" value="AA/rel_permease1"/>
</dbReference>